<feature type="transmembrane region" description="Helical" evidence="1">
    <location>
        <begin position="303"/>
        <end position="328"/>
    </location>
</feature>
<dbReference type="OrthoDB" id="2014935at2"/>
<dbReference type="AlphaFoldDB" id="A0A4Q7ZQW2"/>
<keyword evidence="1" id="KW-1133">Transmembrane helix</keyword>
<feature type="transmembrane region" description="Helical" evidence="1">
    <location>
        <begin position="204"/>
        <end position="228"/>
    </location>
</feature>
<feature type="transmembrane region" description="Helical" evidence="1">
    <location>
        <begin position="170"/>
        <end position="192"/>
    </location>
</feature>
<protein>
    <submittedName>
        <fullName evidence="2">ABC-2 type transport system permease protein</fullName>
    </submittedName>
</protein>
<evidence type="ECO:0000256" key="1">
    <source>
        <dbReference type="SAM" id="Phobius"/>
    </source>
</evidence>
<feature type="transmembrane region" description="Helical" evidence="1">
    <location>
        <begin position="91"/>
        <end position="109"/>
    </location>
</feature>
<feature type="transmembrane region" description="Helical" evidence="1">
    <location>
        <begin position="356"/>
        <end position="380"/>
    </location>
</feature>
<gene>
    <name evidence="2" type="ORF">EV385_5439</name>
</gene>
<comment type="caution">
    <text evidence="2">The sequence shown here is derived from an EMBL/GenBank/DDBJ whole genome shotgun (WGS) entry which is preliminary data.</text>
</comment>
<keyword evidence="3" id="KW-1185">Reference proteome</keyword>
<reference evidence="2 3" key="1">
    <citation type="submission" date="2019-02" db="EMBL/GenBank/DDBJ databases">
        <title>Sequencing the genomes of 1000 actinobacteria strains.</title>
        <authorList>
            <person name="Klenk H.-P."/>
        </authorList>
    </citation>
    <scope>NUCLEOTIDE SEQUENCE [LARGE SCALE GENOMIC DNA]</scope>
    <source>
        <strain evidence="2 3">DSM 45162</strain>
    </source>
</reference>
<keyword evidence="1" id="KW-0472">Membrane</keyword>
<sequence>MTAAVHGTPQLRTDLPRPSTAVTRLAVRQIRRGALIVLALCAGMNAFVAASFATVAADPAAAAGLRSIAGNAAIRTLFGEPVALDHAGGFTVWRVGTVIAILLSVWAILATTRITRGAEEAHQWDLLLAGRVGLRTVIVRNLAAVAAATTATGAAVTTALLLTASRPAGAFVHGAGIAAIGLFSTATAALTGQLFASRTAATGTAVAVLGTALLLRMVADGVTGLAWLRWLSPFGLLELSAPYGHHRVLPILLLLAAGVAFAAGALRLAARRDAGDGVINRAARRVRSRGLLGSIEAFAIRRLLLPLTAWAAGIAAYFLLIGLTAVAVTDFMTHNGSIAGMAGQAGFAGLDRVEGLTAVVFALLALPVGGFAAVRLAAFVTAESGRRLTLLAAKPVSRVRLLGAETAVSAAGMAALVTVAALATWAGVTASGGELSLTAALRGTWNTLPVALLSLGAAVLATGCAPHAVALLGSLPTVGGFLLYTIADSVGAPGWVRDLSPFAHLAPVPLTPADMPAILVMIALSALLAAAGALTYRRRDLSC</sequence>
<feature type="transmembrane region" description="Helical" evidence="1">
    <location>
        <begin position="141"/>
        <end position="164"/>
    </location>
</feature>
<feature type="transmembrane region" description="Helical" evidence="1">
    <location>
        <begin position="401"/>
        <end position="428"/>
    </location>
</feature>
<evidence type="ECO:0000313" key="2">
    <source>
        <dbReference type="EMBL" id="RZU53510.1"/>
    </source>
</evidence>
<feature type="transmembrane region" description="Helical" evidence="1">
    <location>
        <begin position="448"/>
        <end position="471"/>
    </location>
</feature>
<feature type="transmembrane region" description="Helical" evidence="1">
    <location>
        <begin position="248"/>
        <end position="270"/>
    </location>
</feature>
<evidence type="ECO:0000313" key="3">
    <source>
        <dbReference type="Proteomes" id="UP000292564"/>
    </source>
</evidence>
<proteinExistence type="predicted"/>
<accession>A0A4Q7ZQW2</accession>
<organism evidence="2 3">
    <name type="scientific">Krasilnikovia cinnamomea</name>
    <dbReference type="NCBI Taxonomy" id="349313"/>
    <lineage>
        <taxon>Bacteria</taxon>
        <taxon>Bacillati</taxon>
        <taxon>Actinomycetota</taxon>
        <taxon>Actinomycetes</taxon>
        <taxon>Micromonosporales</taxon>
        <taxon>Micromonosporaceae</taxon>
        <taxon>Krasilnikovia</taxon>
    </lineage>
</organism>
<feature type="transmembrane region" description="Helical" evidence="1">
    <location>
        <begin position="516"/>
        <end position="536"/>
    </location>
</feature>
<dbReference type="EMBL" id="SHKY01000001">
    <property type="protein sequence ID" value="RZU53510.1"/>
    <property type="molecule type" value="Genomic_DNA"/>
</dbReference>
<keyword evidence="1" id="KW-0812">Transmembrane</keyword>
<dbReference type="Proteomes" id="UP000292564">
    <property type="component" value="Unassembled WGS sequence"/>
</dbReference>
<name>A0A4Q7ZQW2_9ACTN</name>
<dbReference type="RefSeq" id="WP_130511991.1">
    <property type="nucleotide sequence ID" value="NZ_SHKY01000001.1"/>
</dbReference>
<feature type="transmembrane region" description="Helical" evidence="1">
    <location>
        <begin position="34"/>
        <end position="57"/>
    </location>
</feature>